<evidence type="ECO:0000313" key="3">
    <source>
        <dbReference type="Proteomes" id="UP000002748"/>
    </source>
</evidence>
<evidence type="ECO:0000313" key="2">
    <source>
        <dbReference type="EMBL" id="EJT52602.1"/>
    </source>
</evidence>
<dbReference type="HOGENOM" id="CLU_628803_0_0_1"/>
<comment type="caution">
    <text evidence="2">The sequence shown here is derived from an EMBL/GenBank/DDBJ whole genome shotgun (WGS) entry which is preliminary data.</text>
</comment>
<reference evidence="2 3" key="1">
    <citation type="journal article" date="2012" name="Eukaryot. Cell">
        <title>Draft genome sequence of CBS 2479, the standard type strain of Trichosporon asahii.</title>
        <authorList>
            <person name="Yang R.Y."/>
            <person name="Li H.T."/>
            <person name="Zhu H."/>
            <person name="Zhou G.P."/>
            <person name="Wang M."/>
            <person name="Wang L."/>
        </authorList>
    </citation>
    <scope>NUCLEOTIDE SEQUENCE [LARGE SCALE GENOMIC DNA]</scope>
    <source>
        <strain evidence="3">ATCC 90039 / CBS 2479 / JCM 2466 / KCTC 7840 / NCYC 2677 / UAMH 7654</strain>
    </source>
</reference>
<dbReference type="GeneID" id="25986569"/>
<dbReference type="RefSeq" id="XP_014183621.1">
    <property type="nucleotide sequence ID" value="XM_014328146.1"/>
</dbReference>
<dbReference type="VEuPathDB" id="FungiDB:A1Q1_03056"/>
<gene>
    <name evidence="2" type="ORF">A1Q1_03056</name>
</gene>
<protein>
    <submittedName>
        <fullName evidence="2">Uncharacterized protein</fullName>
    </submittedName>
</protein>
<sequence>MQARGPLAPGRQKRRKGFRTPGEPATEPDSAALTPLDLVRSHILLVTLHTKSVSSIGGLLLHVFPERTARVHRSDLAGVVAKNVPHRSIHARDTGSVKTLNGNAEAGLSCTGSLYTGQSVEGISESDGETLGDRLKLVQAKPGGAPGRQEEITERKPELGGRVVADHGPAYRGLEVPGRCMHRKALCLLRMKLHRRSDIESSEQDTSLVQSLRFPHGAAPLVDRPLQSASRDPGPKRIAPRGLINVLGLVCPCINVSIHDVSMLSATPSTTTASHFDVLPPPQSRSLTISGELPVNSRAAWATQWPTPDNTAAPSHTLIPGAGNSAQRFCQGTRVGLSFAQRCRLEAPGPHEHAQCDHTRGQWSSSQVDPRPVWHAAQPNHQGHRPSIQKDPAVEQIIAFNRSWSSHQTYVRRLEARNEEMESDLDAMRVSQELSE</sequence>
<name>J6FBW1_TRIAS</name>
<accession>J6FBW1</accession>
<feature type="region of interest" description="Disordered" evidence="1">
    <location>
        <begin position="1"/>
        <end position="30"/>
    </location>
</feature>
<dbReference type="AlphaFoldDB" id="J6FBW1"/>
<organism evidence="2 3">
    <name type="scientific">Trichosporon asahii var. asahii (strain ATCC 90039 / CBS 2479 / JCM 2466 / KCTC 7840 / NBRC 103889/ NCYC 2677 / UAMH 7654)</name>
    <name type="common">Yeast</name>
    <dbReference type="NCBI Taxonomy" id="1186058"/>
    <lineage>
        <taxon>Eukaryota</taxon>
        <taxon>Fungi</taxon>
        <taxon>Dikarya</taxon>
        <taxon>Basidiomycota</taxon>
        <taxon>Agaricomycotina</taxon>
        <taxon>Tremellomycetes</taxon>
        <taxon>Trichosporonales</taxon>
        <taxon>Trichosporonaceae</taxon>
        <taxon>Trichosporon</taxon>
    </lineage>
</organism>
<dbReference type="KEGG" id="tasa:A1Q1_03056"/>
<dbReference type="Proteomes" id="UP000002748">
    <property type="component" value="Unassembled WGS sequence"/>
</dbReference>
<evidence type="ECO:0000256" key="1">
    <source>
        <dbReference type="SAM" id="MobiDB-lite"/>
    </source>
</evidence>
<dbReference type="EMBL" id="ALBS01000021">
    <property type="protein sequence ID" value="EJT52602.1"/>
    <property type="molecule type" value="Genomic_DNA"/>
</dbReference>
<proteinExistence type="predicted"/>